<evidence type="ECO:0000313" key="3">
    <source>
        <dbReference type="EMBL" id="KAF5826293.1"/>
    </source>
</evidence>
<evidence type="ECO:0008006" key="5">
    <source>
        <dbReference type="Google" id="ProtNLM"/>
    </source>
</evidence>
<feature type="region of interest" description="Disordered" evidence="1">
    <location>
        <begin position="1"/>
        <end position="21"/>
    </location>
</feature>
<comment type="caution">
    <text evidence="3">The sequence shown here is derived from an EMBL/GenBank/DDBJ whole genome shotgun (WGS) entry which is preliminary data.</text>
</comment>
<accession>A0ABQ7FV72</accession>
<evidence type="ECO:0000313" key="4">
    <source>
        <dbReference type="Proteomes" id="UP000815325"/>
    </source>
</evidence>
<protein>
    <recommendedName>
        <fullName evidence="5">Encoded protein</fullName>
    </recommendedName>
</protein>
<sequence length="190" mass="21117">MSKFRHVQWDEGSDDEVEGSTTGTLASKFSSLVHGLAPAHYALGGMAYVKRYWMGLPGWRGRRKSGNVLCGNIRMPAEEAYELTEEQHPVFLSEGDDQDVLGTGSEEHLSTQPMRPSTVTRCFSRLRTLTFRRHNQGFSLGPQDSLSRSCSEAQRSWSSAAEHADKPSKAASRLLLSLLIGLLVYLFIII</sequence>
<reference evidence="3" key="1">
    <citation type="submission" date="2017-08" db="EMBL/GenBank/DDBJ databases">
        <authorList>
            <person name="Polle J.E."/>
            <person name="Barry K."/>
            <person name="Cushman J."/>
            <person name="Schmutz J."/>
            <person name="Tran D."/>
            <person name="Hathwaick L.T."/>
            <person name="Yim W.C."/>
            <person name="Jenkins J."/>
            <person name="Mckie-Krisberg Z.M."/>
            <person name="Prochnik S."/>
            <person name="Lindquist E."/>
            <person name="Dockter R.B."/>
            <person name="Adam C."/>
            <person name="Molina H."/>
            <person name="Bunkerborg J."/>
            <person name="Jin E."/>
            <person name="Buchheim M."/>
            <person name="Magnuson J."/>
        </authorList>
    </citation>
    <scope>NUCLEOTIDE SEQUENCE</scope>
    <source>
        <strain evidence="3">CCAP 19/18</strain>
    </source>
</reference>
<keyword evidence="2" id="KW-1133">Transmembrane helix</keyword>
<dbReference type="EMBL" id="MU071075">
    <property type="protein sequence ID" value="KAF5826293.1"/>
    <property type="molecule type" value="Genomic_DNA"/>
</dbReference>
<keyword evidence="2" id="KW-0472">Membrane</keyword>
<evidence type="ECO:0000256" key="2">
    <source>
        <dbReference type="SAM" id="Phobius"/>
    </source>
</evidence>
<name>A0ABQ7FV72_DUNSA</name>
<organism evidence="3 4">
    <name type="scientific">Dunaliella salina</name>
    <name type="common">Green alga</name>
    <name type="synonym">Protococcus salinus</name>
    <dbReference type="NCBI Taxonomy" id="3046"/>
    <lineage>
        <taxon>Eukaryota</taxon>
        <taxon>Viridiplantae</taxon>
        <taxon>Chlorophyta</taxon>
        <taxon>core chlorophytes</taxon>
        <taxon>Chlorophyceae</taxon>
        <taxon>CS clade</taxon>
        <taxon>Chlamydomonadales</taxon>
        <taxon>Dunaliellaceae</taxon>
        <taxon>Dunaliella</taxon>
    </lineage>
</organism>
<dbReference type="Proteomes" id="UP000815325">
    <property type="component" value="Unassembled WGS sequence"/>
</dbReference>
<feature type="transmembrane region" description="Helical" evidence="2">
    <location>
        <begin position="170"/>
        <end position="189"/>
    </location>
</feature>
<keyword evidence="4" id="KW-1185">Reference proteome</keyword>
<gene>
    <name evidence="3" type="ORF">DUNSADRAFT_3740</name>
</gene>
<proteinExistence type="predicted"/>
<evidence type="ECO:0000256" key="1">
    <source>
        <dbReference type="SAM" id="MobiDB-lite"/>
    </source>
</evidence>
<keyword evidence="2" id="KW-0812">Transmembrane</keyword>